<gene>
    <name evidence="2" type="ORF">ACJDT4_23090</name>
</gene>
<keyword evidence="1" id="KW-0812">Transmembrane</keyword>
<protein>
    <submittedName>
        <fullName evidence="2">Uncharacterized protein</fullName>
    </submittedName>
</protein>
<evidence type="ECO:0000313" key="2">
    <source>
        <dbReference type="EMBL" id="MFL0253297.1"/>
    </source>
</evidence>
<sequence>MKFLTSTLAITLIIIVIAAIIIFVVYNRISKNYYFVCPHCGNKFKASAKKLMLTPHAMDEINLKCPKCKQKNYMKMIKD</sequence>
<keyword evidence="1" id="KW-1133">Transmembrane helix</keyword>
<proteinExistence type="predicted"/>
<evidence type="ECO:0000313" key="3">
    <source>
        <dbReference type="Proteomes" id="UP001623592"/>
    </source>
</evidence>
<comment type="caution">
    <text evidence="2">The sequence shown here is derived from an EMBL/GenBank/DDBJ whole genome shotgun (WGS) entry which is preliminary data.</text>
</comment>
<feature type="transmembrane region" description="Helical" evidence="1">
    <location>
        <begin position="6"/>
        <end position="26"/>
    </location>
</feature>
<reference evidence="2 3" key="1">
    <citation type="submission" date="2024-11" db="EMBL/GenBank/DDBJ databases">
        <authorList>
            <person name="Heng Y.C."/>
            <person name="Lim A.C.H."/>
            <person name="Lee J.K.Y."/>
            <person name="Kittelmann S."/>
        </authorList>
    </citation>
    <scope>NUCLEOTIDE SEQUENCE [LARGE SCALE GENOMIC DNA]</scope>
    <source>
        <strain evidence="2 3">WILCCON 0114</strain>
    </source>
</reference>
<organism evidence="2 3">
    <name type="scientific">Clostridium neuense</name>
    <dbReference type="NCBI Taxonomy" id="1728934"/>
    <lineage>
        <taxon>Bacteria</taxon>
        <taxon>Bacillati</taxon>
        <taxon>Bacillota</taxon>
        <taxon>Clostridia</taxon>
        <taxon>Eubacteriales</taxon>
        <taxon>Clostridiaceae</taxon>
        <taxon>Clostridium</taxon>
    </lineage>
</organism>
<dbReference type="RefSeq" id="WP_406789967.1">
    <property type="nucleotide sequence ID" value="NZ_JBJIAA010000032.1"/>
</dbReference>
<accession>A0ABW8TN62</accession>
<keyword evidence="3" id="KW-1185">Reference proteome</keyword>
<keyword evidence="1" id="KW-0472">Membrane</keyword>
<dbReference type="EMBL" id="JBJIAA010000032">
    <property type="protein sequence ID" value="MFL0253297.1"/>
    <property type="molecule type" value="Genomic_DNA"/>
</dbReference>
<evidence type="ECO:0000256" key="1">
    <source>
        <dbReference type="SAM" id="Phobius"/>
    </source>
</evidence>
<dbReference type="Proteomes" id="UP001623592">
    <property type="component" value="Unassembled WGS sequence"/>
</dbReference>
<name>A0ABW8TN62_9CLOT</name>